<accession>A0A5M8FAP0</accession>
<feature type="transmembrane region" description="Helical" evidence="6">
    <location>
        <begin position="179"/>
        <end position="199"/>
    </location>
</feature>
<dbReference type="Proteomes" id="UP000322981">
    <property type="component" value="Unassembled WGS sequence"/>
</dbReference>
<dbReference type="EMBL" id="VWXX01000057">
    <property type="protein sequence ID" value="KAA6181893.1"/>
    <property type="molecule type" value="Genomic_DNA"/>
</dbReference>
<evidence type="ECO:0000256" key="1">
    <source>
        <dbReference type="ARBA" id="ARBA00004651"/>
    </source>
</evidence>
<evidence type="ECO:0000313" key="7">
    <source>
        <dbReference type="EMBL" id="KAA6181893.1"/>
    </source>
</evidence>
<comment type="subcellular location">
    <subcellularLocation>
        <location evidence="1">Cell membrane</location>
        <topology evidence="1">Multi-pass membrane protein</topology>
    </subcellularLocation>
</comment>
<evidence type="ECO:0000256" key="6">
    <source>
        <dbReference type="SAM" id="Phobius"/>
    </source>
</evidence>
<organism evidence="7 8">
    <name type="scientific">Thiohalocapsa marina</name>
    <dbReference type="NCBI Taxonomy" id="424902"/>
    <lineage>
        <taxon>Bacteria</taxon>
        <taxon>Pseudomonadati</taxon>
        <taxon>Pseudomonadota</taxon>
        <taxon>Gammaproteobacteria</taxon>
        <taxon>Chromatiales</taxon>
        <taxon>Chromatiaceae</taxon>
        <taxon>Thiohalocapsa</taxon>
    </lineage>
</organism>
<protein>
    <submittedName>
        <fullName evidence="7">LysE family translocator</fullName>
    </submittedName>
</protein>
<keyword evidence="8" id="KW-1185">Reference proteome</keyword>
<dbReference type="InterPro" id="IPR001123">
    <property type="entry name" value="LeuE-type"/>
</dbReference>
<evidence type="ECO:0000256" key="4">
    <source>
        <dbReference type="ARBA" id="ARBA00022989"/>
    </source>
</evidence>
<proteinExistence type="predicted"/>
<feature type="transmembrane region" description="Helical" evidence="6">
    <location>
        <begin position="68"/>
        <end position="86"/>
    </location>
</feature>
<dbReference type="RefSeq" id="WP_150094902.1">
    <property type="nucleotide sequence ID" value="NZ_JBFUOH010000135.1"/>
</dbReference>
<dbReference type="PANTHER" id="PTHR38825">
    <property type="entry name" value="LYSINE EXPORTER PROTEIN (LYSE/YGGA)"/>
    <property type="match status" value="1"/>
</dbReference>
<evidence type="ECO:0000256" key="2">
    <source>
        <dbReference type="ARBA" id="ARBA00022475"/>
    </source>
</evidence>
<keyword evidence="2" id="KW-1003">Cell membrane</keyword>
<dbReference type="Pfam" id="PF01810">
    <property type="entry name" value="LysE"/>
    <property type="match status" value="1"/>
</dbReference>
<comment type="caution">
    <text evidence="7">The sequence shown here is derived from an EMBL/GenBank/DDBJ whole genome shotgun (WGS) entry which is preliminary data.</text>
</comment>
<keyword evidence="3 6" id="KW-0812">Transmembrane</keyword>
<evidence type="ECO:0000313" key="8">
    <source>
        <dbReference type="Proteomes" id="UP000322981"/>
    </source>
</evidence>
<name>A0A5M8FAP0_9GAMM</name>
<sequence length="223" mass="22798">MAEILLLALVLGLSAGLAPGPLLALVIAETLRHDVAAGIRVAIVPLVTDLPLIALTLLLLAQLAELQLVLGAISVVGGVVLLLMGYEVLRSPGIVVDPGPDVSVRPPTSLVRGALANLLSPHPYLFWISVGGPLMLKAMAVAVALPVLFVLIFYACLVGSKILLAVMVGRSKALLSGRALTYGFRLVGVLLCLLALGLFSDGLGLLGSIGQGAIGSDILPAKA</sequence>
<keyword evidence="4 6" id="KW-1133">Transmembrane helix</keyword>
<reference evidence="7 8" key="1">
    <citation type="submission" date="2019-09" db="EMBL/GenBank/DDBJ databases">
        <title>Whole-genome sequence of the purple sulfur bacterium Thiohalocapsa marina DSM 19078.</title>
        <authorList>
            <person name="Kyndt J.A."/>
            <person name="Meyer T.E."/>
        </authorList>
    </citation>
    <scope>NUCLEOTIDE SEQUENCE [LARGE SCALE GENOMIC DNA]</scope>
    <source>
        <strain evidence="7 8">DSM 19078</strain>
    </source>
</reference>
<dbReference type="PANTHER" id="PTHR38825:SF2">
    <property type="entry name" value="LYSINE TRANSPORTER LYSE"/>
    <property type="match status" value="1"/>
</dbReference>
<keyword evidence="5 6" id="KW-0472">Membrane</keyword>
<dbReference type="AlphaFoldDB" id="A0A5M8FAP0"/>
<dbReference type="OrthoDB" id="14103at2"/>
<dbReference type="GO" id="GO:0006865">
    <property type="term" value="P:amino acid transport"/>
    <property type="evidence" value="ECO:0007669"/>
    <property type="project" value="InterPro"/>
</dbReference>
<feature type="transmembrane region" description="Helical" evidence="6">
    <location>
        <begin position="40"/>
        <end position="61"/>
    </location>
</feature>
<feature type="transmembrane region" description="Helical" evidence="6">
    <location>
        <begin position="134"/>
        <end position="158"/>
    </location>
</feature>
<dbReference type="GO" id="GO:0005886">
    <property type="term" value="C:plasma membrane"/>
    <property type="evidence" value="ECO:0007669"/>
    <property type="project" value="UniProtKB-SubCell"/>
</dbReference>
<gene>
    <name evidence="7" type="ORF">F2Q65_18640</name>
</gene>
<evidence type="ECO:0000256" key="5">
    <source>
        <dbReference type="ARBA" id="ARBA00023136"/>
    </source>
</evidence>
<evidence type="ECO:0000256" key="3">
    <source>
        <dbReference type="ARBA" id="ARBA00022692"/>
    </source>
</evidence>